<dbReference type="Pfam" id="PF01074">
    <property type="entry name" value="Glyco_hydro_38N"/>
    <property type="match status" value="1"/>
</dbReference>
<dbReference type="PANTHER" id="PTHR46017">
    <property type="entry name" value="ALPHA-MANNOSIDASE 2C1"/>
    <property type="match status" value="1"/>
</dbReference>
<dbReference type="Pfam" id="PF22907">
    <property type="entry name" value="Ams1-like_1st"/>
    <property type="match status" value="1"/>
</dbReference>
<dbReference type="InterPro" id="IPR011330">
    <property type="entry name" value="Glyco_hydro/deAcase_b/a-brl"/>
</dbReference>
<dbReference type="InterPro" id="IPR011013">
    <property type="entry name" value="Gal_mutarotase_sf_dom"/>
</dbReference>
<feature type="domain" description="Glycoside hydrolase family 38 central" evidence="5">
    <location>
        <begin position="539"/>
        <end position="617"/>
    </location>
</feature>
<dbReference type="Proteomes" id="UP001595851">
    <property type="component" value="Unassembled WGS sequence"/>
</dbReference>
<evidence type="ECO:0000256" key="2">
    <source>
        <dbReference type="ARBA" id="ARBA00022723"/>
    </source>
</evidence>
<dbReference type="InterPro" id="IPR000602">
    <property type="entry name" value="Glyco_hydro_38_N"/>
</dbReference>
<dbReference type="InterPro" id="IPR028995">
    <property type="entry name" value="Glyco_hydro_57/38_cen_sf"/>
</dbReference>
<dbReference type="PANTHER" id="PTHR46017:SF1">
    <property type="entry name" value="ALPHA-MANNOSIDASE 2C1"/>
    <property type="match status" value="1"/>
</dbReference>
<dbReference type="InterPro" id="IPR037094">
    <property type="entry name" value="Glyco_hydro_38_cen_sf"/>
</dbReference>
<gene>
    <name evidence="6" type="ORF">ACFOY2_06960</name>
</gene>
<reference evidence="7" key="1">
    <citation type="journal article" date="2019" name="Int. J. Syst. Evol. Microbiol.">
        <title>The Global Catalogue of Microorganisms (GCM) 10K type strain sequencing project: providing services to taxonomists for standard genome sequencing and annotation.</title>
        <authorList>
            <consortium name="The Broad Institute Genomics Platform"/>
            <consortium name="The Broad Institute Genome Sequencing Center for Infectious Disease"/>
            <person name="Wu L."/>
            <person name="Ma J."/>
        </authorList>
    </citation>
    <scope>NUCLEOTIDE SEQUENCE [LARGE SCALE GENOMIC DNA]</scope>
    <source>
        <strain evidence="7">TBRC 1276</strain>
    </source>
</reference>
<dbReference type="InterPro" id="IPR015341">
    <property type="entry name" value="Glyco_hydro_38_cen"/>
</dbReference>
<evidence type="ECO:0000313" key="6">
    <source>
        <dbReference type="EMBL" id="MFC4006952.1"/>
    </source>
</evidence>
<keyword evidence="3" id="KW-0378">Hydrolase</keyword>
<dbReference type="Pfam" id="PF17677">
    <property type="entry name" value="Glyco_hydro38C2"/>
    <property type="match status" value="1"/>
</dbReference>
<comment type="similarity">
    <text evidence="1">Belongs to the glycosyl hydrolase 38 family.</text>
</comment>
<evidence type="ECO:0000256" key="1">
    <source>
        <dbReference type="ARBA" id="ARBA00009792"/>
    </source>
</evidence>
<dbReference type="Pfam" id="PF07748">
    <property type="entry name" value="Glyco_hydro_38C"/>
    <property type="match status" value="1"/>
</dbReference>
<evidence type="ECO:0000313" key="7">
    <source>
        <dbReference type="Proteomes" id="UP001595851"/>
    </source>
</evidence>
<evidence type="ECO:0000259" key="5">
    <source>
        <dbReference type="SMART" id="SM00872"/>
    </source>
</evidence>
<dbReference type="InterPro" id="IPR011682">
    <property type="entry name" value="Glyco_hydro_38_C"/>
</dbReference>
<dbReference type="Gene3D" id="3.20.110.10">
    <property type="entry name" value="Glycoside hydrolase 38, N terminal domain"/>
    <property type="match status" value="1"/>
</dbReference>
<dbReference type="SMART" id="SM00872">
    <property type="entry name" value="Alpha-mann_mid"/>
    <property type="match status" value="1"/>
</dbReference>
<dbReference type="Pfam" id="PF09261">
    <property type="entry name" value="Alpha-mann_mid"/>
    <property type="match status" value="1"/>
</dbReference>
<evidence type="ECO:0000256" key="3">
    <source>
        <dbReference type="ARBA" id="ARBA00022801"/>
    </source>
</evidence>
<dbReference type="InterPro" id="IPR054723">
    <property type="entry name" value="Ams1-like_N"/>
</dbReference>
<name>A0ABV8G2R3_9ACTN</name>
<dbReference type="SUPFAM" id="SSF74650">
    <property type="entry name" value="Galactose mutarotase-like"/>
    <property type="match status" value="1"/>
</dbReference>
<dbReference type="RefSeq" id="WP_379527099.1">
    <property type="nucleotide sequence ID" value="NZ_JBHSBI010000003.1"/>
</dbReference>
<dbReference type="EMBL" id="JBHSBI010000003">
    <property type="protein sequence ID" value="MFC4006952.1"/>
    <property type="molecule type" value="Genomic_DNA"/>
</dbReference>
<comment type="caution">
    <text evidence="6">The sequence shown here is derived from an EMBL/GenBank/DDBJ whole genome shotgun (WGS) entry which is preliminary data.</text>
</comment>
<organism evidence="6 7">
    <name type="scientific">Nonomuraea purpurea</name>
    <dbReference type="NCBI Taxonomy" id="1849276"/>
    <lineage>
        <taxon>Bacteria</taxon>
        <taxon>Bacillati</taxon>
        <taxon>Actinomycetota</taxon>
        <taxon>Actinomycetes</taxon>
        <taxon>Streptosporangiales</taxon>
        <taxon>Streptosporangiaceae</taxon>
        <taxon>Nonomuraea</taxon>
    </lineage>
</organism>
<dbReference type="InterPro" id="IPR041147">
    <property type="entry name" value="GH38_C"/>
</dbReference>
<accession>A0ABV8G2R3</accession>
<dbReference type="SUPFAM" id="SSF88688">
    <property type="entry name" value="Families 57/38 glycoside transferase middle domain"/>
    <property type="match status" value="1"/>
</dbReference>
<sequence>MHNHLGRTLERFARVKRERILPRTHTRLSGVEIEAWTVADDGEPVSARHALGLARDPGRTAPGYRPFPLGAAWGEAWSTTWFRIRGTLAPGQAGPVDLVLDLGWFDHSVGGHCEGLVFTPDGTIVKGLHPRQSGIRLRGEGAVPGLLDADGAFLLHVEAAANPLLLGLPPFVVTEHGEKGAREPFEQFRLRRAEVAAFSPQIHALCCDLDVAGELAAELSADEPRHWRLLRAIEEALDAYDEADAEAGARRARTVLAPLLAAPAHASAHRITAVGHAHMDTAWLWPLRETVRKLARTVSNALALLDADPALVYTMSSAQHFSWLEEHYPELFARVRRHVEQGRFVPVGGMWVEADGVIPTGESMVRQLTYGKRYFIDRFGREPREMWLPDSFGYSGALPQLARRAGSRWFLTQKISWNDTTVFPHHSFWWEGIDGTRIFTHFPPAQTYAAEVSARELRHAVATFKDKAIASHSLLPYGYGDGGGGPTREMAERLRRFADLEGAPRVTSRSPAEFFTDAEAELRQAGALQPVHRGELYLELHRGTLTSQAAMKRHNRHCESLLRAAEYLGAAASTLRGAPYPRQELDEIWRTVLLHQFHDILPGTSIAWVHREARDTYQAVEERLRDLIKQAGAALGGLAGPDADTLPPFTGKRPASATAAVTGEGDGGTVLDDGLLRVVIGADGHVTSLVDLRTGRETVPPGRRLNELQIFRDEPVRWDAWDVDRHVLRHPRVIDDVSSRRVLHGGPDAGIEVVRRVGASTITLTMWLRAGTGRFETECAVDWRERERLLKVALPVRIMARSARFETQYGYVERPLLANTAAEEAMFEAAMHRYVHVADGGFGLAVVNDAMYGADARADGDSTVVRLSLLRAARFPDPQADLGTHTFRWAVLPGADLPATVEAAYAFNTPDLAGLPQVAPLVRLEALTGHALIDWVKPADDGSGDLVVRVYETQGGRAGARLRCHAELGADAVLWETDLLERELGGEEDLPPALAGGRGPASGALLELGPFQVATLRICHAQRIKEDIR</sequence>
<dbReference type="CDD" id="cd10789">
    <property type="entry name" value="GH38N_AMII_ER_cytosolic"/>
    <property type="match status" value="1"/>
</dbReference>
<dbReference type="Gene3D" id="1.20.1270.50">
    <property type="entry name" value="Glycoside hydrolase family 38, central domain"/>
    <property type="match status" value="1"/>
</dbReference>
<dbReference type="SUPFAM" id="SSF88713">
    <property type="entry name" value="Glycoside hydrolase/deacetylase"/>
    <property type="match status" value="1"/>
</dbReference>
<keyword evidence="4" id="KW-0326">Glycosidase</keyword>
<protein>
    <submittedName>
        <fullName evidence="6">Alpha-mannosidase</fullName>
    </submittedName>
</protein>
<keyword evidence="7" id="KW-1185">Reference proteome</keyword>
<keyword evidence="2" id="KW-0479">Metal-binding</keyword>
<evidence type="ECO:0000256" key="4">
    <source>
        <dbReference type="ARBA" id="ARBA00023295"/>
    </source>
</evidence>
<dbReference type="InterPro" id="IPR027291">
    <property type="entry name" value="Glyco_hydro_38_N_sf"/>
</dbReference>
<proteinExistence type="inferred from homology"/>
<dbReference type="Gene3D" id="2.70.98.30">
    <property type="entry name" value="Golgi alpha-mannosidase II, domain 4"/>
    <property type="match status" value="1"/>
</dbReference>